<dbReference type="CDD" id="cd12148">
    <property type="entry name" value="fungal_TF_MHR"/>
    <property type="match status" value="1"/>
</dbReference>
<evidence type="ECO:0000256" key="2">
    <source>
        <dbReference type="ARBA" id="ARBA00022723"/>
    </source>
</evidence>
<evidence type="ECO:0000313" key="8">
    <source>
        <dbReference type="EMBL" id="TPR03776.1"/>
    </source>
</evidence>
<comment type="caution">
    <text evidence="8">The sequence shown here is derived from an EMBL/GenBank/DDBJ whole genome shotgun (WGS) entry which is preliminary data.</text>
</comment>
<dbReference type="GO" id="GO:0003677">
    <property type="term" value="F:DNA binding"/>
    <property type="evidence" value="ECO:0007669"/>
    <property type="project" value="UniProtKB-KW"/>
</dbReference>
<dbReference type="SUPFAM" id="SSF57701">
    <property type="entry name" value="Zn2/Cys6 DNA-binding domain"/>
    <property type="match status" value="1"/>
</dbReference>
<dbReference type="InterPro" id="IPR001138">
    <property type="entry name" value="Zn2Cys6_DnaBD"/>
</dbReference>
<dbReference type="InterPro" id="IPR007219">
    <property type="entry name" value="XnlR_reg_dom"/>
</dbReference>
<dbReference type="SMART" id="SM00066">
    <property type="entry name" value="GAL4"/>
    <property type="match status" value="1"/>
</dbReference>
<dbReference type="GO" id="GO:0000981">
    <property type="term" value="F:DNA-binding transcription factor activity, RNA polymerase II-specific"/>
    <property type="evidence" value="ECO:0007669"/>
    <property type="project" value="InterPro"/>
</dbReference>
<evidence type="ECO:0000256" key="5">
    <source>
        <dbReference type="ARBA" id="ARBA00023163"/>
    </source>
</evidence>
<dbReference type="VEuPathDB" id="FungiDB:ASPNIDRAFT2_225618"/>
<dbReference type="InterPro" id="IPR036864">
    <property type="entry name" value="Zn2-C6_fun-type_DNA-bd_sf"/>
</dbReference>
<dbReference type="PROSITE" id="PS00463">
    <property type="entry name" value="ZN2_CY6_FUNGAL_1"/>
    <property type="match status" value="1"/>
</dbReference>
<dbReference type="GO" id="GO:0006351">
    <property type="term" value="P:DNA-templated transcription"/>
    <property type="evidence" value="ECO:0007669"/>
    <property type="project" value="InterPro"/>
</dbReference>
<dbReference type="GO" id="GO:0009893">
    <property type="term" value="P:positive regulation of metabolic process"/>
    <property type="evidence" value="ECO:0007669"/>
    <property type="project" value="UniProtKB-ARBA"/>
</dbReference>
<feature type="compositionally biased region" description="Polar residues" evidence="7">
    <location>
        <begin position="96"/>
        <end position="105"/>
    </location>
</feature>
<dbReference type="OrthoDB" id="435881at2759"/>
<organism evidence="8 9">
    <name type="scientific">Aspergillus niger</name>
    <dbReference type="NCBI Taxonomy" id="5061"/>
    <lineage>
        <taxon>Eukaryota</taxon>
        <taxon>Fungi</taxon>
        <taxon>Dikarya</taxon>
        <taxon>Ascomycota</taxon>
        <taxon>Pezizomycotina</taxon>
        <taxon>Eurotiomycetes</taxon>
        <taxon>Eurotiomycetidae</taxon>
        <taxon>Eurotiales</taxon>
        <taxon>Aspergillaceae</taxon>
        <taxon>Aspergillus</taxon>
        <taxon>Aspergillus subgen. Circumdati</taxon>
    </lineage>
</organism>
<dbReference type="Pfam" id="PF00172">
    <property type="entry name" value="Zn_clus"/>
    <property type="match status" value="1"/>
</dbReference>
<keyword evidence="8" id="KW-0808">Transferase</keyword>
<evidence type="ECO:0000256" key="1">
    <source>
        <dbReference type="ARBA" id="ARBA00004123"/>
    </source>
</evidence>
<dbReference type="SMART" id="SM00906">
    <property type="entry name" value="Fungal_trans"/>
    <property type="match status" value="1"/>
</dbReference>
<keyword evidence="5" id="KW-0804">Transcription</keyword>
<gene>
    <name evidence="8" type="ORF">CAN33_001825</name>
</gene>
<evidence type="ECO:0000256" key="7">
    <source>
        <dbReference type="SAM" id="MobiDB-lite"/>
    </source>
</evidence>
<dbReference type="AlphaFoldDB" id="A0A254TUD9"/>
<accession>A0A254TUD9</accession>
<keyword evidence="4" id="KW-0238">DNA-binding</keyword>
<dbReference type="VEuPathDB" id="FungiDB:M747DRAFT_308852"/>
<dbReference type="VEuPathDB" id="FungiDB:ASPNIDRAFT2_1084368"/>
<dbReference type="PANTHER" id="PTHR31001:SF85">
    <property type="entry name" value="ZN(II)2CYS6 TRANSCRIPTION FACTOR (EUROFUNG)"/>
    <property type="match status" value="1"/>
</dbReference>
<sequence length="692" mass="78225">MSASGVPFKHLNACNKCAARKVKCDKKEPCGACHRAGAECIYPTIVHRPRKRKFQSSLDVLMEKLGEYEDLLRRNNIPFTPLPANDVEAVTSNIEASASAGSRSSPLGHVGPLNAQDTDRQSLSDVQGPASNDAITIGGLVVNDDGCKNYEYSMLATLSKEFTPNTPQAESTSTSSVRSLICRMLLSPIGPSQSSSLVIPASHEEELWSIFLRDVDPLTKVIHWPVVDQLRKRKISAKPTPTCFDALLASIYACAIVPLGEVECQTRFGHGRAVLIEHYYAATRKALFELDFLHSLDLMLVQALALLLTSIHHLSEPSLCWSILGLVIRKAQTIGLHRDGTSLGLSLYECEIRRRVWWYLVTLDMRVSELSGAANSIISQPWDTNFPTNINDQDLHPDIDFLTPATDGLTDMSFCLFQYEAVRLVRSAYLAASPEVMLRNSPRMLLSIEQINVFRRTVEDRFLRFCDPVIPVHFMLNSFARLTLSKMQAFVQEIRPKERKPQQSSRSDSGSKLNYGLRMLEYDQLLHSNPSVHGFRWFIYVQFPWGALIWLLQSMLTKDWGAREDNTWHHIETLYQRYPELYDEDRGLHRLVNTLVLRVWWLRQALRKGPALPSEVEPTPLFITELLSKPYIRNDQVAPVESREIISNEGTYGAAPITSEATIMEQLDNWDQLLFMPTASPESNFDFSAWLT</sequence>
<evidence type="ECO:0000313" key="9">
    <source>
        <dbReference type="Proteomes" id="UP000197666"/>
    </source>
</evidence>
<dbReference type="InterPro" id="IPR050613">
    <property type="entry name" value="Sec_Metabolite_Reg"/>
</dbReference>
<keyword evidence="6" id="KW-0539">Nucleus</keyword>
<dbReference type="Gene3D" id="4.10.240.10">
    <property type="entry name" value="Zn(2)-C6 fungal-type DNA-binding domain"/>
    <property type="match status" value="1"/>
</dbReference>
<protein>
    <submittedName>
        <fullName evidence="8">Acetyltransferase (GNAT) domain family protein</fullName>
    </submittedName>
</protein>
<evidence type="ECO:0000256" key="4">
    <source>
        <dbReference type="ARBA" id="ARBA00023125"/>
    </source>
</evidence>
<evidence type="ECO:0000256" key="6">
    <source>
        <dbReference type="ARBA" id="ARBA00023242"/>
    </source>
</evidence>
<reference evidence="9" key="1">
    <citation type="submission" date="2018-10" db="EMBL/GenBank/DDBJ databases">
        <title>FDA dAtabase for Regulatory Grade micrObial Sequences (FDA-ARGOS): Supporting development and validation of Infectious Disease Dx tests.</title>
        <authorList>
            <person name="Kerrigan L."/>
            <person name="Tallon L."/>
            <person name="Sadzewicz L."/>
            <person name="Sengamalay N."/>
            <person name="Ott S."/>
            <person name="Godinez A."/>
            <person name="Nagaraj S."/>
            <person name="Vavikolanu K."/>
            <person name="Nadendla S."/>
            <person name="George J."/>
            <person name="Sichtig H."/>
        </authorList>
    </citation>
    <scope>NUCLEOTIDE SEQUENCE [LARGE SCALE GENOMIC DNA]</scope>
    <source>
        <strain evidence="9">FDAARGOS_311</strain>
    </source>
</reference>
<dbReference type="PANTHER" id="PTHR31001">
    <property type="entry name" value="UNCHARACTERIZED TRANSCRIPTIONAL REGULATORY PROTEIN"/>
    <property type="match status" value="1"/>
</dbReference>
<dbReference type="CDD" id="cd00067">
    <property type="entry name" value="GAL4"/>
    <property type="match status" value="1"/>
</dbReference>
<dbReference type="VEuPathDB" id="FungiDB:An09g00860"/>
<comment type="subcellular location">
    <subcellularLocation>
        <location evidence="1">Nucleus</location>
    </subcellularLocation>
</comment>
<dbReference type="GO" id="GO:0016740">
    <property type="term" value="F:transferase activity"/>
    <property type="evidence" value="ECO:0007669"/>
    <property type="project" value="UniProtKB-KW"/>
</dbReference>
<keyword evidence="2" id="KW-0479">Metal-binding</keyword>
<dbReference type="Proteomes" id="UP000197666">
    <property type="component" value="Unassembled WGS sequence"/>
</dbReference>
<dbReference type="GO" id="GO:0008270">
    <property type="term" value="F:zinc ion binding"/>
    <property type="evidence" value="ECO:0007669"/>
    <property type="project" value="InterPro"/>
</dbReference>
<dbReference type="GO" id="GO:0005634">
    <property type="term" value="C:nucleus"/>
    <property type="evidence" value="ECO:0007669"/>
    <property type="project" value="UniProtKB-SubCell"/>
</dbReference>
<evidence type="ECO:0000256" key="3">
    <source>
        <dbReference type="ARBA" id="ARBA00023015"/>
    </source>
</evidence>
<dbReference type="PROSITE" id="PS50048">
    <property type="entry name" value="ZN2_CY6_FUNGAL_2"/>
    <property type="match status" value="1"/>
</dbReference>
<feature type="region of interest" description="Disordered" evidence="7">
    <location>
        <begin position="96"/>
        <end position="129"/>
    </location>
</feature>
<dbReference type="EMBL" id="NKJJ02000006">
    <property type="protein sequence ID" value="TPR03776.1"/>
    <property type="molecule type" value="Genomic_DNA"/>
</dbReference>
<proteinExistence type="predicted"/>
<dbReference type="VEuPathDB" id="FungiDB:ATCC64974_79920"/>
<name>A0A254TUD9_ASPNG</name>
<keyword evidence="3" id="KW-0805">Transcription regulation</keyword>
<dbReference type="Pfam" id="PF04082">
    <property type="entry name" value="Fungal_trans"/>
    <property type="match status" value="1"/>
</dbReference>